<dbReference type="FunFam" id="1.20.120.1080:FF:000002">
    <property type="entry name" value="Putative ATP-dependent RNA helicase DHX36"/>
    <property type="match status" value="1"/>
</dbReference>
<evidence type="ECO:0000256" key="4">
    <source>
        <dbReference type="ARBA" id="ARBA00022806"/>
    </source>
</evidence>
<dbReference type="GO" id="GO:0051880">
    <property type="term" value="F:G-quadruplex DNA binding"/>
    <property type="evidence" value="ECO:0007669"/>
    <property type="project" value="TreeGrafter"/>
</dbReference>
<feature type="domain" description="Helicase ATP-binding" evidence="9">
    <location>
        <begin position="217"/>
        <end position="386"/>
    </location>
</feature>
<reference evidence="11" key="1">
    <citation type="submission" date="2021-06" db="EMBL/GenBank/DDBJ databases">
        <authorList>
            <person name="Hodson N. C."/>
            <person name="Mongue J. A."/>
            <person name="Jaron S. K."/>
        </authorList>
    </citation>
    <scope>NUCLEOTIDE SEQUENCE</scope>
</reference>
<dbReference type="InterPro" id="IPR011545">
    <property type="entry name" value="DEAD/DEAH_box_helicase_dom"/>
</dbReference>
<dbReference type="GO" id="GO:0003678">
    <property type="term" value="F:DNA helicase activity"/>
    <property type="evidence" value="ECO:0007669"/>
    <property type="project" value="TreeGrafter"/>
</dbReference>
<dbReference type="Pfam" id="PF00271">
    <property type="entry name" value="Helicase_C"/>
    <property type="match status" value="1"/>
</dbReference>
<keyword evidence="5" id="KW-0067">ATP-binding</keyword>
<dbReference type="CDD" id="cd18791">
    <property type="entry name" value="SF2_C_RHA"/>
    <property type="match status" value="1"/>
</dbReference>
<dbReference type="OrthoDB" id="5600252at2759"/>
<dbReference type="InterPro" id="IPR011709">
    <property type="entry name" value="DEAD-box_helicase_OB_fold"/>
</dbReference>
<keyword evidence="6" id="KW-0694">RNA-binding</keyword>
<dbReference type="PROSITE" id="PS51192">
    <property type="entry name" value="HELICASE_ATP_BIND_1"/>
    <property type="match status" value="1"/>
</dbReference>
<dbReference type="GO" id="GO:0003724">
    <property type="term" value="F:RNA helicase activity"/>
    <property type="evidence" value="ECO:0007669"/>
    <property type="project" value="UniProtKB-EC"/>
</dbReference>
<dbReference type="PROSITE" id="PS00690">
    <property type="entry name" value="DEAH_ATP_HELICASE"/>
    <property type="match status" value="1"/>
</dbReference>
<feature type="compositionally biased region" description="Basic residues" evidence="8">
    <location>
        <begin position="73"/>
        <end position="87"/>
    </location>
</feature>
<dbReference type="InterPro" id="IPR014001">
    <property type="entry name" value="Helicase_ATP-bd"/>
</dbReference>
<dbReference type="SMART" id="SM00847">
    <property type="entry name" value="HA2"/>
    <property type="match status" value="1"/>
</dbReference>
<keyword evidence="2" id="KW-0547">Nucleotide-binding</keyword>
<dbReference type="Pfam" id="PF26026">
    <property type="entry name" value="RNA_hel_CTD"/>
    <property type="match status" value="1"/>
</dbReference>
<dbReference type="Pfam" id="PF04408">
    <property type="entry name" value="WHD_HA2"/>
    <property type="match status" value="1"/>
</dbReference>
<evidence type="ECO:0000256" key="1">
    <source>
        <dbReference type="ARBA" id="ARBA00012552"/>
    </source>
</evidence>
<dbReference type="PANTHER" id="PTHR18934">
    <property type="entry name" value="ATP-DEPENDENT RNA HELICASE"/>
    <property type="match status" value="1"/>
</dbReference>
<dbReference type="GO" id="GO:0005634">
    <property type="term" value="C:nucleus"/>
    <property type="evidence" value="ECO:0007669"/>
    <property type="project" value="TreeGrafter"/>
</dbReference>
<dbReference type="PANTHER" id="PTHR18934:SF237">
    <property type="entry name" value="ATP-DEPENDENT DNA_RNA HELICASE DHX36"/>
    <property type="match status" value="1"/>
</dbReference>
<evidence type="ECO:0000256" key="3">
    <source>
        <dbReference type="ARBA" id="ARBA00022801"/>
    </source>
</evidence>
<feature type="region of interest" description="Disordered" evidence="8">
    <location>
        <begin position="41"/>
        <end position="105"/>
    </location>
</feature>
<keyword evidence="4" id="KW-0347">Helicase</keyword>
<dbReference type="EMBL" id="CAJVCH010177209">
    <property type="protein sequence ID" value="CAG7729372.1"/>
    <property type="molecule type" value="Genomic_DNA"/>
</dbReference>
<evidence type="ECO:0000256" key="7">
    <source>
        <dbReference type="ARBA" id="ARBA00047984"/>
    </source>
</evidence>
<evidence type="ECO:0000256" key="6">
    <source>
        <dbReference type="ARBA" id="ARBA00022884"/>
    </source>
</evidence>
<organism evidence="11 12">
    <name type="scientific">Allacma fusca</name>
    <dbReference type="NCBI Taxonomy" id="39272"/>
    <lineage>
        <taxon>Eukaryota</taxon>
        <taxon>Metazoa</taxon>
        <taxon>Ecdysozoa</taxon>
        <taxon>Arthropoda</taxon>
        <taxon>Hexapoda</taxon>
        <taxon>Collembola</taxon>
        <taxon>Symphypleona</taxon>
        <taxon>Sminthuridae</taxon>
        <taxon>Allacma</taxon>
    </lineage>
</organism>
<dbReference type="GO" id="GO:0002151">
    <property type="term" value="F:G-quadruplex RNA binding"/>
    <property type="evidence" value="ECO:0007669"/>
    <property type="project" value="TreeGrafter"/>
</dbReference>
<protein>
    <recommendedName>
        <fullName evidence="1">RNA helicase</fullName>
        <ecNumber evidence="1">3.6.4.13</ecNumber>
    </recommendedName>
</protein>
<dbReference type="GO" id="GO:0016787">
    <property type="term" value="F:hydrolase activity"/>
    <property type="evidence" value="ECO:0007669"/>
    <property type="project" value="UniProtKB-KW"/>
</dbReference>
<evidence type="ECO:0000256" key="2">
    <source>
        <dbReference type="ARBA" id="ARBA00022741"/>
    </source>
</evidence>
<dbReference type="CDD" id="cd17917">
    <property type="entry name" value="DEXHc_RHA-like"/>
    <property type="match status" value="1"/>
</dbReference>
<dbReference type="SMART" id="SM00487">
    <property type="entry name" value="DEXDc"/>
    <property type="match status" value="1"/>
</dbReference>
<dbReference type="InterPro" id="IPR007502">
    <property type="entry name" value="Helicase-assoc_dom"/>
</dbReference>
<gene>
    <name evidence="11" type="ORF">AFUS01_LOCUS18089</name>
</gene>
<evidence type="ECO:0000313" key="12">
    <source>
        <dbReference type="Proteomes" id="UP000708208"/>
    </source>
</evidence>
<feature type="domain" description="Helicase C-terminal" evidence="10">
    <location>
        <begin position="470"/>
        <end position="645"/>
    </location>
</feature>
<name>A0A8J2JZF9_9HEXA</name>
<dbReference type="GO" id="GO:0005524">
    <property type="term" value="F:ATP binding"/>
    <property type="evidence" value="ECO:0007669"/>
    <property type="project" value="UniProtKB-KW"/>
</dbReference>
<feature type="compositionally biased region" description="Low complexity" evidence="8">
    <location>
        <begin position="54"/>
        <end position="68"/>
    </location>
</feature>
<evidence type="ECO:0000256" key="8">
    <source>
        <dbReference type="SAM" id="MobiDB-lite"/>
    </source>
</evidence>
<dbReference type="Pfam" id="PF07717">
    <property type="entry name" value="OB_NTP_bind"/>
    <property type="match status" value="1"/>
</dbReference>
<feature type="compositionally biased region" description="Basic and acidic residues" evidence="8">
    <location>
        <begin position="92"/>
        <end position="104"/>
    </location>
</feature>
<keyword evidence="3" id="KW-0378">Hydrolase</keyword>
<keyword evidence="12" id="KW-1185">Reference proteome</keyword>
<dbReference type="InterPro" id="IPR059023">
    <property type="entry name" value="RNA_hel_CTD"/>
</dbReference>
<dbReference type="PROSITE" id="PS51194">
    <property type="entry name" value="HELICASE_CTER"/>
    <property type="match status" value="1"/>
</dbReference>
<dbReference type="Pfam" id="PF21010">
    <property type="entry name" value="HA2_C"/>
    <property type="match status" value="1"/>
</dbReference>
<comment type="catalytic activity">
    <reaction evidence="7">
        <text>ATP + H2O = ADP + phosphate + H(+)</text>
        <dbReference type="Rhea" id="RHEA:13065"/>
        <dbReference type="ChEBI" id="CHEBI:15377"/>
        <dbReference type="ChEBI" id="CHEBI:15378"/>
        <dbReference type="ChEBI" id="CHEBI:30616"/>
        <dbReference type="ChEBI" id="CHEBI:43474"/>
        <dbReference type="ChEBI" id="CHEBI:456216"/>
        <dbReference type="EC" id="3.6.4.13"/>
    </reaction>
</comment>
<evidence type="ECO:0000313" key="11">
    <source>
        <dbReference type="EMBL" id="CAG7729372.1"/>
    </source>
</evidence>
<dbReference type="InterPro" id="IPR002464">
    <property type="entry name" value="DNA/RNA_helicase_DEAH_CS"/>
</dbReference>
<dbReference type="Proteomes" id="UP000708208">
    <property type="component" value="Unassembled WGS sequence"/>
</dbReference>
<dbReference type="Pfam" id="PF00270">
    <property type="entry name" value="DEAD"/>
    <property type="match status" value="1"/>
</dbReference>
<evidence type="ECO:0000259" key="10">
    <source>
        <dbReference type="PROSITE" id="PS51194"/>
    </source>
</evidence>
<dbReference type="InterPro" id="IPR048333">
    <property type="entry name" value="HA2_WH"/>
</dbReference>
<evidence type="ECO:0000256" key="5">
    <source>
        <dbReference type="ARBA" id="ARBA00022840"/>
    </source>
</evidence>
<dbReference type="InterPro" id="IPR001650">
    <property type="entry name" value="Helicase_C-like"/>
</dbReference>
<dbReference type="EC" id="3.6.4.13" evidence="1"/>
<comment type="caution">
    <text evidence="11">The sequence shown here is derived from an EMBL/GenBank/DDBJ whole genome shotgun (WGS) entry which is preliminary data.</text>
</comment>
<evidence type="ECO:0000259" key="9">
    <source>
        <dbReference type="PROSITE" id="PS51192"/>
    </source>
</evidence>
<sequence length="979" mass="110832">MGYVHTWEVYGANDNITAHKYRIRSNWIMSGRSHDFDDDFTLSNKKGKGKKAQGSKSSTSHQSHSTVSGGKGKNPKKGGKSSSRKHGSNSQKENREDRKSELRNRPQIFLTVEKKASISHVLDQLTAKVYDEDKNANKVAARDFMQKYSSNVAANSAASKARNPGDSLAELFSEKPDPNLDKQLVADRNKKASDIRHTHMQHYRRSLPAYDCTVDIIDIINKNQIVVICGETGSGKTTQVCQYILDDAIDKGRGSTCKILCTQPRRISAISVAERVAEERGESVGLSVGYSIRLEARLPSRPAGTISFVTTGVVFQYLKEDPDLSRLSMIIVDEVHERDILTDFLLAILKDLVTRRSDLKVILMSATLNSKKFSKYFNNCPVFTIPGLLYPVTEYYLEDVITRTKFTIQPSRNRVQFSGSKSGSNHKSKYALEFDKFIQPFARKLEHAKTYPLETTRQLRKPETEDLNLDLIQALIELICQEDKDNGAILVFMPGWDTISGLVKQLQNCGKFHYSKYSIIPLHSLVPTVNQREIFNKPPPGKRKIIISTNIAETSITIDDVVHVIDTGKIKMNNFDVKKNMETLDVEWTSLANSKQRKGRAGRVREGYCYHLYTKAREAELEEFKKPEVLRKRLEEVILQIKMLKLGSARTFLNKLMDKPSEDAVTLGIERLISLHALDFEENLTPLGFHLAHLPMDPQTGKMILFGAIFSCVDPIFSIAASLTFKDAFYIPMGQERKVDQVRKELSDGTRSDHMSNLSMLINLKNQFATYLHRMKFLPSTYYKEDECNRNSSNVGIITAVTAAGLYPNVAQVKMKGKKNPYPLVYTEEDGQVHLHPKSVNSKELTFECPFLVYHMKLKSSMIFLHDTTMVSPFPLLFFGGSLQWNREKGYGGTIVIDNGRIRFGCMENQVFKIVDSLRTELDKFLEHKISNPGPTNWADLSKEGLLLKAIIQLITTEYKMLMNTDDDDLNTSTEEDDD</sequence>
<dbReference type="GO" id="GO:0005737">
    <property type="term" value="C:cytoplasm"/>
    <property type="evidence" value="ECO:0007669"/>
    <property type="project" value="TreeGrafter"/>
</dbReference>
<dbReference type="SMART" id="SM00490">
    <property type="entry name" value="HELICc"/>
    <property type="match status" value="1"/>
</dbReference>
<dbReference type="AlphaFoldDB" id="A0A8J2JZF9"/>
<accession>A0A8J2JZF9</accession>
<dbReference type="FunFam" id="3.40.50.300:FF:000500">
    <property type="entry name" value="ATP-dependent RNA helicase DHX29"/>
    <property type="match status" value="1"/>
</dbReference>
<proteinExistence type="predicted"/>